<gene>
    <name evidence="3" type="ORF">PSU4_27870</name>
</gene>
<dbReference type="GO" id="GO:0016787">
    <property type="term" value="F:hydrolase activity"/>
    <property type="evidence" value="ECO:0007669"/>
    <property type="project" value="UniProtKB-KW"/>
</dbReference>
<dbReference type="RefSeq" id="WP_147107665.1">
    <property type="nucleotide sequence ID" value="NZ_BJVJ01000024.1"/>
</dbReference>
<dbReference type="Gene3D" id="3.40.50.850">
    <property type="entry name" value="Isochorismatase-like"/>
    <property type="match status" value="1"/>
</dbReference>
<dbReference type="PANTHER" id="PTHR43540:SF6">
    <property type="entry name" value="ISOCHORISMATASE-LIKE DOMAIN-CONTAINING PROTEIN"/>
    <property type="match status" value="1"/>
</dbReference>
<accession>A0A511DHJ2</accession>
<dbReference type="InterPro" id="IPR050272">
    <property type="entry name" value="Isochorismatase-like_hydrls"/>
</dbReference>
<dbReference type="AlphaFoldDB" id="A0A511DHJ2"/>
<evidence type="ECO:0000256" key="1">
    <source>
        <dbReference type="ARBA" id="ARBA00022801"/>
    </source>
</evidence>
<dbReference type="PANTHER" id="PTHR43540">
    <property type="entry name" value="PEROXYUREIDOACRYLATE/UREIDOACRYLATE AMIDOHYDROLASE-RELATED"/>
    <property type="match status" value="1"/>
</dbReference>
<evidence type="ECO:0000259" key="2">
    <source>
        <dbReference type="Pfam" id="PF00857"/>
    </source>
</evidence>
<proteinExistence type="predicted"/>
<dbReference type="Proteomes" id="UP000321685">
    <property type="component" value="Unassembled WGS sequence"/>
</dbReference>
<evidence type="ECO:0000313" key="3">
    <source>
        <dbReference type="EMBL" id="GEL23833.1"/>
    </source>
</evidence>
<comment type="caution">
    <text evidence="3">The sequence shown here is derived from an EMBL/GenBank/DDBJ whole genome shotgun (WGS) entry which is preliminary data.</text>
</comment>
<sequence>MPEINPVLVVVDVQNGFVTEHSRHVVPIVARLAQDWLDNGRDVVFTRYLNYDGSPFERVMGWSKLKDSPEIDIVDELQDLSRKATAVIDKTIYTLFNDEGSALAESLQWTDMFVCGIDTEVCVLKTAVDAFEHGIRSWLLTDASASHSGRLAHDAGVQVAEKMLGRLQTISTVDVEGCLSST</sequence>
<name>A0A511DHJ2_9PSEU</name>
<keyword evidence="4" id="KW-1185">Reference proteome</keyword>
<dbReference type="Pfam" id="PF00857">
    <property type="entry name" value="Isochorismatase"/>
    <property type="match status" value="1"/>
</dbReference>
<dbReference type="SUPFAM" id="SSF52499">
    <property type="entry name" value="Isochorismatase-like hydrolases"/>
    <property type="match status" value="1"/>
</dbReference>
<organism evidence="3 4">
    <name type="scientific">Pseudonocardia sulfidoxydans NBRC 16205</name>
    <dbReference type="NCBI Taxonomy" id="1223511"/>
    <lineage>
        <taxon>Bacteria</taxon>
        <taxon>Bacillati</taxon>
        <taxon>Actinomycetota</taxon>
        <taxon>Actinomycetes</taxon>
        <taxon>Pseudonocardiales</taxon>
        <taxon>Pseudonocardiaceae</taxon>
        <taxon>Pseudonocardia</taxon>
    </lineage>
</organism>
<dbReference type="InterPro" id="IPR000868">
    <property type="entry name" value="Isochorismatase-like_dom"/>
</dbReference>
<keyword evidence="1 3" id="KW-0378">Hydrolase</keyword>
<reference evidence="3 4" key="1">
    <citation type="submission" date="2019-07" db="EMBL/GenBank/DDBJ databases">
        <title>Whole genome shotgun sequence of Pseudonocardia sulfidoxydans NBRC 16205.</title>
        <authorList>
            <person name="Hosoyama A."/>
            <person name="Uohara A."/>
            <person name="Ohji S."/>
            <person name="Ichikawa N."/>
        </authorList>
    </citation>
    <scope>NUCLEOTIDE SEQUENCE [LARGE SCALE GENOMIC DNA]</scope>
    <source>
        <strain evidence="3 4">NBRC 16205</strain>
    </source>
</reference>
<evidence type="ECO:0000313" key="4">
    <source>
        <dbReference type="Proteomes" id="UP000321685"/>
    </source>
</evidence>
<dbReference type="InterPro" id="IPR036380">
    <property type="entry name" value="Isochorismatase-like_sf"/>
</dbReference>
<feature type="domain" description="Isochorismatase-like" evidence="2">
    <location>
        <begin position="7"/>
        <end position="169"/>
    </location>
</feature>
<dbReference type="OrthoDB" id="9814140at2"/>
<protein>
    <submittedName>
        <fullName evidence="3">Hydrolase</fullName>
    </submittedName>
</protein>
<dbReference type="EMBL" id="BJVJ01000024">
    <property type="protein sequence ID" value="GEL23833.1"/>
    <property type="molecule type" value="Genomic_DNA"/>
</dbReference>
<dbReference type="CDD" id="cd00431">
    <property type="entry name" value="cysteine_hydrolases"/>
    <property type="match status" value="1"/>
</dbReference>